<dbReference type="eggNOG" id="COG0415">
    <property type="taxonomic scope" value="Bacteria"/>
</dbReference>
<dbReference type="Proteomes" id="UP000027142">
    <property type="component" value="Chromosome"/>
</dbReference>
<dbReference type="PANTHER" id="PTHR11455">
    <property type="entry name" value="CRYPTOCHROME"/>
    <property type="match status" value="1"/>
</dbReference>
<evidence type="ECO:0000256" key="4">
    <source>
        <dbReference type="ARBA" id="ARBA00022630"/>
    </source>
</evidence>
<dbReference type="OrthoDB" id="9772484at2"/>
<feature type="domain" description="Photolyase/cryptochrome alpha/beta" evidence="11">
    <location>
        <begin position="2"/>
        <end position="132"/>
    </location>
</feature>
<dbReference type="Pfam" id="PF03441">
    <property type="entry name" value="FAD_binding_7"/>
    <property type="match status" value="1"/>
</dbReference>
<dbReference type="InterPro" id="IPR014729">
    <property type="entry name" value="Rossmann-like_a/b/a_fold"/>
</dbReference>
<dbReference type="HOGENOM" id="CLU_010348_2_2_9"/>
<feature type="site" description="Electron transfer via tryptophanyl radical" evidence="9">
    <location>
        <position position="384"/>
    </location>
</feature>
<feature type="binding site" evidence="8">
    <location>
        <begin position="374"/>
        <end position="376"/>
    </location>
    <ligand>
        <name>FAD</name>
        <dbReference type="ChEBI" id="CHEBI:57692"/>
    </ligand>
</feature>
<evidence type="ECO:0000256" key="2">
    <source>
        <dbReference type="ARBA" id="ARBA00013149"/>
    </source>
</evidence>
<comment type="similarity">
    <text evidence="10">Belongs to the DNA photolyase family.</text>
</comment>
<dbReference type="InterPro" id="IPR036155">
    <property type="entry name" value="Crypto/Photolyase_N_sf"/>
</dbReference>
<dbReference type="InterPro" id="IPR036134">
    <property type="entry name" value="Crypto/Photolyase_FAD-like_sf"/>
</dbReference>
<evidence type="ECO:0000256" key="8">
    <source>
        <dbReference type="PIRSR" id="PIRSR602081-1"/>
    </source>
</evidence>
<feature type="binding site" evidence="8">
    <location>
        <begin position="277"/>
        <end position="284"/>
    </location>
    <ligand>
        <name>FAD</name>
        <dbReference type="ChEBI" id="CHEBI:57692"/>
    </ligand>
</feature>
<dbReference type="FunFam" id="1.10.579.10:FF:000003">
    <property type="entry name" value="Deoxyribodipyrimidine photo-lyase"/>
    <property type="match status" value="1"/>
</dbReference>
<feature type="binding site" evidence="8">
    <location>
        <position position="225"/>
    </location>
    <ligand>
        <name>FAD</name>
        <dbReference type="ChEBI" id="CHEBI:57692"/>
    </ligand>
</feature>
<dbReference type="InterPro" id="IPR018394">
    <property type="entry name" value="DNA_photolyase_1_CS_C"/>
</dbReference>
<dbReference type="InterPro" id="IPR006050">
    <property type="entry name" value="DNA_photolyase_N"/>
</dbReference>
<protein>
    <recommendedName>
        <fullName evidence="3">Deoxyribodipyrimidine photo-lyase</fullName>
        <ecNumber evidence="2">4.1.99.3</ecNumber>
    </recommendedName>
</protein>
<feature type="binding site" evidence="8">
    <location>
        <begin position="237"/>
        <end position="241"/>
    </location>
    <ligand>
        <name>FAD</name>
        <dbReference type="ChEBI" id="CHEBI:57692"/>
    </ligand>
</feature>
<dbReference type="EC" id="4.1.99.3" evidence="2"/>
<evidence type="ECO:0000313" key="13">
    <source>
        <dbReference type="Proteomes" id="UP000027142"/>
    </source>
</evidence>
<dbReference type="KEGG" id="ble:BleG1_3271"/>
<dbReference type="InterPro" id="IPR002081">
    <property type="entry name" value="Cryptochrome/DNA_photolyase_1"/>
</dbReference>
<evidence type="ECO:0000256" key="9">
    <source>
        <dbReference type="PIRSR" id="PIRSR602081-2"/>
    </source>
</evidence>
<feature type="site" description="Electron transfer via tryptophanyl radical" evidence="9">
    <location>
        <position position="361"/>
    </location>
</feature>
<evidence type="ECO:0000256" key="6">
    <source>
        <dbReference type="ARBA" id="ARBA00022991"/>
    </source>
</evidence>
<evidence type="ECO:0000313" key="12">
    <source>
        <dbReference type="EMBL" id="AIC95818.1"/>
    </source>
</evidence>
<dbReference type="Pfam" id="PF00875">
    <property type="entry name" value="DNA_photolyase"/>
    <property type="match status" value="1"/>
</dbReference>
<sequence length="473" mass="55660">MAVHIVWFRRDLRLQDHQALATALAACSKNDSIMGIFHIHPKLTESFTVRHDYFYETLKAFNDHANELSFPILFLYGELEASFDELKAKTDPIHTIYYNRDEVGFGKKRDQAFEKWAKSAQIKTKSFLNHHLHGAYDSLKEDDTHYKVFSPYYKKWRQLHKPDPVCIDESLLQQKSLSKKPKHEAGEHAYKQMMQQKTGKWKQEAGEQCGREYLQSFIDDSIESYKRDRDYPEIEGTSRLSKFLRTGALSIRTVYQMAEEKRAQLKDDSGVETFIQELAWRDFYNMIYAHYPKSDNLEIKSAYQGLDWRSDEEQLQAWKEGKTGYPLVDAAMRQLNETGWMHNRLRMVVASFLTKHLLIDWRLGERYFAERLIDYDPASNIGGWQWAASTGTDAVPYFRIFNPYRQSERFDPYGRFIRSYVKELKDVPTKAIHMPHDLSEEEREEYGCTAYEKPIVDHQSARKRALQAFGNND</sequence>
<keyword evidence="5 8" id="KW-0274">FAD</keyword>
<dbReference type="Gene3D" id="1.10.579.10">
    <property type="entry name" value="DNA Cyclobutane Dipyrimidine Photolyase, subunit A, domain 3"/>
    <property type="match status" value="1"/>
</dbReference>
<dbReference type="Gene3D" id="1.25.40.80">
    <property type="match status" value="1"/>
</dbReference>
<evidence type="ECO:0000259" key="11">
    <source>
        <dbReference type="PROSITE" id="PS51645"/>
    </source>
</evidence>
<evidence type="ECO:0000256" key="10">
    <source>
        <dbReference type="RuleBase" id="RU004182"/>
    </source>
</evidence>
<feature type="binding site" evidence="8">
    <location>
        <position position="274"/>
    </location>
    <ligand>
        <name>FAD</name>
        <dbReference type="ChEBI" id="CHEBI:57692"/>
    </ligand>
</feature>
<dbReference type="InterPro" id="IPR005101">
    <property type="entry name" value="Cryptochr/Photolyase_FAD-bd"/>
</dbReference>
<feature type="site" description="Electron transfer via tryptophanyl radical" evidence="9">
    <location>
        <position position="308"/>
    </location>
</feature>
<comment type="cofactor">
    <cofactor evidence="1">
        <name>(6R)-5,10-methylene-5,6,7,8-tetrahydrofolate</name>
        <dbReference type="ChEBI" id="CHEBI:15636"/>
    </cofactor>
</comment>
<dbReference type="PROSITE" id="PS51645">
    <property type="entry name" value="PHR_CRY_ALPHA_BETA"/>
    <property type="match status" value="1"/>
</dbReference>
<dbReference type="Gene3D" id="3.40.50.620">
    <property type="entry name" value="HUPs"/>
    <property type="match status" value="1"/>
</dbReference>
<keyword evidence="4 8" id="KW-0285">Flavoprotein</keyword>
<keyword evidence="13" id="KW-1185">Reference proteome</keyword>
<accession>A0A060M5I2</accession>
<dbReference type="SUPFAM" id="SSF48173">
    <property type="entry name" value="Cryptochrome/photolyase FAD-binding domain"/>
    <property type="match status" value="1"/>
</dbReference>
<dbReference type="AlphaFoldDB" id="A0A060M5I2"/>
<dbReference type="GO" id="GO:0071949">
    <property type="term" value="F:FAD binding"/>
    <property type="evidence" value="ECO:0007669"/>
    <property type="project" value="TreeGrafter"/>
</dbReference>
<dbReference type="GO" id="GO:0009416">
    <property type="term" value="P:response to light stimulus"/>
    <property type="evidence" value="ECO:0007669"/>
    <property type="project" value="TreeGrafter"/>
</dbReference>
<name>A0A060M5I2_9BACI</name>
<evidence type="ECO:0000256" key="3">
    <source>
        <dbReference type="ARBA" id="ARBA00014046"/>
    </source>
</evidence>
<keyword evidence="6 10" id="KW-0157">Chromophore</keyword>
<dbReference type="GO" id="GO:0003904">
    <property type="term" value="F:deoxyribodipyrimidine photo-lyase activity"/>
    <property type="evidence" value="ECO:0007669"/>
    <property type="project" value="UniProtKB-EC"/>
</dbReference>
<dbReference type="GO" id="GO:0000719">
    <property type="term" value="P:photoreactive repair"/>
    <property type="evidence" value="ECO:0007669"/>
    <property type="project" value="UniProtKB-ARBA"/>
</dbReference>
<evidence type="ECO:0000256" key="7">
    <source>
        <dbReference type="ARBA" id="ARBA00033999"/>
    </source>
</evidence>
<comment type="cofactor">
    <cofactor evidence="8">
        <name>FAD</name>
        <dbReference type="ChEBI" id="CHEBI:57692"/>
    </cofactor>
    <text evidence="8">Binds 1 FAD per subunit.</text>
</comment>
<evidence type="ECO:0000256" key="5">
    <source>
        <dbReference type="ARBA" id="ARBA00022827"/>
    </source>
</evidence>
<dbReference type="PATRIC" id="fig|1246626.3.peg.3247"/>
<dbReference type="RefSeq" id="WP_038483164.1">
    <property type="nucleotide sequence ID" value="NZ_CP003923.1"/>
</dbReference>
<dbReference type="PROSITE" id="PS00394">
    <property type="entry name" value="DNA_PHOTOLYASES_1_1"/>
    <property type="match status" value="1"/>
</dbReference>
<dbReference type="STRING" id="1246626.BleG1_3271"/>
<dbReference type="PRINTS" id="PR00147">
    <property type="entry name" value="DNAPHOTLYASE"/>
</dbReference>
<evidence type="ECO:0000256" key="1">
    <source>
        <dbReference type="ARBA" id="ARBA00001932"/>
    </source>
</evidence>
<dbReference type="GO" id="GO:0003677">
    <property type="term" value="F:DNA binding"/>
    <property type="evidence" value="ECO:0007669"/>
    <property type="project" value="TreeGrafter"/>
</dbReference>
<keyword evidence="12" id="KW-0456">Lyase</keyword>
<dbReference type="PROSITE" id="PS00691">
    <property type="entry name" value="DNA_PHOTOLYASES_1_2"/>
    <property type="match status" value="1"/>
</dbReference>
<gene>
    <name evidence="12" type="ORF">BleG1_3271</name>
</gene>
<reference evidence="12 13" key="1">
    <citation type="journal article" date="2014" name="Gene">
        <title>A comparative genomic analysis of the alkalitolerant soil bacterium Bacillus lehensis G1.</title>
        <authorList>
            <person name="Noor Y.M."/>
            <person name="Samsulrizal N.H."/>
            <person name="Jema'on N.A."/>
            <person name="Low K.O."/>
            <person name="Ramli A.N."/>
            <person name="Alias N.I."/>
            <person name="Damis S.I."/>
            <person name="Fuzi S.F."/>
            <person name="Isa M.N."/>
            <person name="Murad A.M."/>
            <person name="Raih M.F."/>
            <person name="Bakar F.D."/>
            <person name="Najimudin N."/>
            <person name="Mahadi N.M."/>
            <person name="Illias R.M."/>
        </authorList>
    </citation>
    <scope>NUCLEOTIDE SEQUENCE [LARGE SCALE GENOMIC DNA]</scope>
    <source>
        <strain evidence="12 13">G1</strain>
    </source>
</reference>
<proteinExistence type="inferred from homology"/>
<dbReference type="EMBL" id="CP003923">
    <property type="protein sequence ID" value="AIC95818.1"/>
    <property type="molecule type" value="Genomic_DNA"/>
</dbReference>
<organism evidence="12 13">
    <name type="scientific">Shouchella lehensis G1</name>
    <dbReference type="NCBI Taxonomy" id="1246626"/>
    <lineage>
        <taxon>Bacteria</taxon>
        <taxon>Bacillati</taxon>
        <taxon>Bacillota</taxon>
        <taxon>Bacilli</taxon>
        <taxon>Bacillales</taxon>
        <taxon>Bacillaceae</taxon>
        <taxon>Shouchella</taxon>
    </lineage>
</organism>
<dbReference type="SUPFAM" id="SSF52425">
    <property type="entry name" value="Cryptochrome/photolyase, N-terminal domain"/>
    <property type="match status" value="1"/>
</dbReference>
<comment type="catalytic activity">
    <reaction evidence="7">
        <text>cyclobutadipyrimidine (in DNA) = 2 pyrimidine residues (in DNA).</text>
        <dbReference type="EC" id="4.1.99.3"/>
    </reaction>
</comment>
<dbReference type="PANTHER" id="PTHR11455:SF9">
    <property type="entry name" value="CRYPTOCHROME CIRCADIAN CLOCK 5 ISOFORM X1"/>
    <property type="match status" value="1"/>
</dbReference>